<dbReference type="SMART" id="SM00388">
    <property type="entry name" value="HisKA"/>
    <property type="match status" value="1"/>
</dbReference>
<dbReference type="Pfam" id="PF02518">
    <property type="entry name" value="HATPase_c"/>
    <property type="match status" value="1"/>
</dbReference>
<dbReference type="Pfam" id="PF00672">
    <property type="entry name" value="HAMP"/>
    <property type="match status" value="1"/>
</dbReference>
<evidence type="ECO:0000256" key="3">
    <source>
        <dbReference type="ARBA" id="ARBA00012438"/>
    </source>
</evidence>
<evidence type="ECO:0000259" key="16">
    <source>
        <dbReference type="PROSITE" id="PS50109"/>
    </source>
</evidence>
<comment type="caution">
    <text evidence="18">The sequence shown here is derived from an EMBL/GenBank/DDBJ whole genome shotgun (WGS) entry which is preliminary data.</text>
</comment>
<evidence type="ECO:0000256" key="15">
    <source>
        <dbReference type="SAM" id="Phobius"/>
    </source>
</evidence>
<dbReference type="Gene3D" id="3.30.565.10">
    <property type="entry name" value="Histidine kinase-like ATPase, C-terminal domain"/>
    <property type="match status" value="1"/>
</dbReference>
<dbReference type="PANTHER" id="PTHR45528">
    <property type="entry name" value="SENSOR HISTIDINE KINASE CPXA"/>
    <property type="match status" value="1"/>
</dbReference>
<dbReference type="InterPro" id="IPR036890">
    <property type="entry name" value="HATPase_C_sf"/>
</dbReference>
<dbReference type="InterPro" id="IPR050398">
    <property type="entry name" value="HssS/ArlS-like"/>
</dbReference>
<dbReference type="InterPro" id="IPR003660">
    <property type="entry name" value="HAMP_dom"/>
</dbReference>
<evidence type="ECO:0000256" key="2">
    <source>
        <dbReference type="ARBA" id="ARBA00004651"/>
    </source>
</evidence>
<feature type="compositionally biased region" description="Basic and acidic residues" evidence="14">
    <location>
        <begin position="92"/>
        <end position="101"/>
    </location>
</feature>
<feature type="domain" description="HAMP" evidence="17">
    <location>
        <begin position="232"/>
        <end position="284"/>
    </location>
</feature>
<evidence type="ECO:0000313" key="18">
    <source>
        <dbReference type="EMBL" id="KGJ93976.1"/>
    </source>
</evidence>
<evidence type="ECO:0000256" key="9">
    <source>
        <dbReference type="ARBA" id="ARBA00022777"/>
    </source>
</evidence>
<organism evidence="18 19">
    <name type="scientific">Colwellia psychrerythraea</name>
    <name type="common">Vibrio psychroerythus</name>
    <dbReference type="NCBI Taxonomy" id="28229"/>
    <lineage>
        <taxon>Bacteria</taxon>
        <taxon>Pseudomonadati</taxon>
        <taxon>Pseudomonadota</taxon>
        <taxon>Gammaproteobacteria</taxon>
        <taxon>Alteromonadales</taxon>
        <taxon>Colwelliaceae</taxon>
        <taxon>Colwellia</taxon>
    </lineage>
</organism>
<keyword evidence="10" id="KW-0067">ATP-binding</keyword>
<keyword evidence="11 15" id="KW-1133">Transmembrane helix</keyword>
<keyword evidence="6" id="KW-0808">Transferase</keyword>
<dbReference type="SUPFAM" id="SSF47384">
    <property type="entry name" value="Homodimeric domain of signal transducing histidine kinase"/>
    <property type="match status" value="1"/>
</dbReference>
<keyword evidence="5" id="KW-0597">Phosphoprotein</keyword>
<comment type="catalytic activity">
    <reaction evidence="1">
        <text>ATP + protein L-histidine = ADP + protein N-phospho-L-histidine.</text>
        <dbReference type="EC" id="2.7.13.3"/>
    </reaction>
</comment>
<dbReference type="Pfam" id="PF00512">
    <property type="entry name" value="HisKA"/>
    <property type="match status" value="1"/>
</dbReference>
<dbReference type="InterPro" id="IPR036097">
    <property type="entry name" value="HisK_dim/P_sf"/>
</dbReference>
<evidence type="ECO:0000256" key="8">
    <source>
        <dbReference type="ARBA" id="ARBA00022741"/>
    </source>
</evidence>
<dbReference type="EMBL" id="JQEC01000021">
    <property type="protein sequence ID" value="KGJ93976.1"/>
    <property type="molecule type" value="Genomic_DNA"/>
</dbReference>
<dbReference type="PROSITE" id="PS50885">
    <property type="entry name" value="HAMP"/>
    <property type="match status" value="1"/>
</dbReference>
<evidence type="ECO:0000313" key="19">
    <source>
        <dbReference type="Proteomes" id="UP000029868"/>
    </source>
</evidence>
<dbReference type="EC" id="2.7.13.3" evidence="3"/>
<evidence type="ECO:0000256" key="4">
    <source>
        <dbReference type="ARBA" id="ARBA00022475"/>
    </source>
</evidence>
<evidence type="ECO:0000256" key="10">
    <source>
        <dbReference type="ARBA" id="ARBA00022840"/>
    </source>
</evidence>
<keyword evidence="8" id="KW-0547">Nucleotide-binding</keyword>
<feature type="region of interest" description="Disordered" evidence="14">
    <location>
        <begin position="77"/>
        <end position="150"/>
    </location>
</feature>
<accession>A0A099KTU2</accession>
<dbReference type="PANTHER" id="PTHR45528:SF1">
    <property type="entry name" value="SENSOR HISTIDINE KINASE CPXA"/>
    <property type="match status" value="1"/>
</dbReference>
<evidence type="ECO:0000256" key="1">
    <source>
        <dbReference type="ARBA" id="ARBA00000085"/>
    </source>
</evidence>
<name>A0A099KTU2_COLPS</name>
<gene>
    <name evidence="18" type="ORF">GAB14E_2531</name>
</gene>
<evidence type="ECO:0000256" key="12">
    <source>
        <dbReference type="ARBA" id="ARBA00023012"/>
    </source>
</evidence>
<evidence type="ECO:0000256" key="11">
    <source>
        <dbReference type="ARBA" id="ARBA00022989"/>
    </source>
</evidence>
<dbReference type="PROSITE" id="PS50109">
    <property type="entry name" value="HIS_KIN"/>
    <property type="match status" value="1"/>
</dbReference>
<dbReference type="GO" id="GO:0005524">
    <property type="term" value="F:ATP binding"/>
    <property type="evidence" value="ECO:0007669"/>
    <property type="project" value="UniProtKB-KW"/>
</dbReference>
<dbReference type="FunFam" id="3.30.565.10:FF:000006">
    <property type="entry name" value="Sensor histidine kinase WalK"/>
    <property type="match status" value="1"/>
</dbReference>
<dbReference type="SMART" id="SM00387">
    <property type="entry name" value="HATPase_c"/>
    <property type="match status" value="1"/>
</dbReference>
<dbReference type="AlphaFoldDB" id="A0A099KTU2"/>
<dbReference type="SUPFAM" id="SSF158472">
    <property type="entry name" value="HAMP domain-like"/>
    <property type="match status" value="1"/>
</dbReference>
<reference evidence="18 19" key="1">
    <citation type="submission" date="2014-08" db="EMBL/GenBank/DDBJ databases">
        <title>Genomic and Phenotypic Diversity of Colwellia psychrerythraea strains from Disparate Marine Basins.</title>
        <authorList>
            <person name="Techtmann S.M."/>
            <person name="Stelling S.C."/>
            <person name="Utturkar S.M."/>
            <person name="Alshibli N."/>
            <person name="Harris A."/>
            <person name="Brown S.D."/>
            <person name="Hazen T.C."/>
        </authorList>
    </citation>
    <scope>NUCLEOTIDE SEQUENCE [LARGE SCALE GENOMIC DNA]</scope>
    <source>
        <strain evidence="18 19">GAB14E</strain>
    </source>
</reference>
<keyword evidence="4" id="KW-1003">Cell membrane</keyword>
<dbReference type="CDD" id="cd00082">
    <property type="entry name" value="HisKA"/>
    <property type="match status" value="1"/>
</dbReference>
<dbReference type="InterPro" id="IPR003661">
    <property type="entry name" value="HisK_dim/P_dom"/>
</dbReference>
<dbReference type="SUPFAM" id="SSF55874">
    <property type="entry name" value="ATPase domain of HSP90 chaperone/DNA topoisomerase II/histidine kinase"/>
    <property type="match status" value="1"/>
</dbReference>
<dbReference type="PATRIC" id="fig|28229.3.peg.2154"/>
<dbReference type="InterPro" id="IPR003594">
    <property type="entry name" value="HATPase_dom"/>
</dbReference>
<feature type="transmembrane region" description="Helical" evidence="15">
    <location>
        <begin position="7"/>
        <end position="30"/>
    </location>
</feature>
<feature type="transmembrane region" description="Helical" evidence="15">
    <location>
        <begin position="212"/>
        <end position="230"/>
    </location>
</feature>
<dbReference type="InterPro" id="IPR005467">
    <property type="entry name" value="His_kinase_dom"/>
</dbReference>
<sequence length="514" mass="58391">MKLLYKFFFAFFITNLTLVGVMLILITVNLSSGFNDFVRSTETKHLSETKQQLISLYQQNNSWQPIIDNVQVWRDIVDPQSKRPPPPPRPRARADEPRRNELQNNNSDGQRLKQRPEPRPEQRLELRQKPKPKNERQSEPPRPSDFLQTGKRLSLYDQKKTVIVGKRYLADNELSESIIVNGEIIGWLALKPSSLVENSPASEFLSQQYKSYYLIAVAAILLAFIMALIFSKHLIAPIKLLIGGTNKLIKGDYQNRINKTTHDELGMLSDNVNVLAATLEKNQNNRFQWMSDTSHELRTPLTVLRAQLIAIQDGIFVADEKRVQLFINEIDNLSHLVNDLYQLSSSDAGGLTYQKEALNPIALLLQVIENFSAKFENNTLTIDYPSLERLIENKRCNLLADNERLRQLFTNLLENSCRYTQAPGRIIISAHCDNNFVDILIEDSAPGVASDEQQKLFERFYRVEPSRNRSHGGSGLGLSLCKQIVEAHQGSIRALDSALGGLSIKISFPVNKTL</sequence>
<evidence type="ECO:0000256" key="14">
    <source>
        <dbReference type="SAM" id="MobiDB-lite"/>
    </source>
</evidence>
<evidence type="ECO:0000256" key="7">
    <source>
        <dbReference type="ARBA" id="ARBA00022692"/>
    </source>
</evidence>
<dbReference type="GO" id="GO:0005886">
    <property type="term" value="C:plasma membrane"/>
    <property type="evidence" value="ECO:0007669"/>
    <property type="project" value="UniProtKB-SubCell"/>
</dbReference>
<protein>
    <recommendedName>
        <fullName evidence="3">histidine kinase</fullName>
        <ecNumber evidence="3">2.7.13.3</ecNumber>
    </recommendedName>
</protein>
<evidence type="ECO:0000256" key="5">
    <source>
        <dbReference type="ARBA" id="ARBA00022553"/>
    </source>
</evidence>
<comment type="subcellular location">
    <subcellularLocation>
        <location evidence="2">Cell membrane</location>
        <topology evidence="2">Multi-pass membrane protein</topology>
    </subcellularLocation>
</comment>
<keyword evidence="7 15" id="KW-0812">Transmembrane</keyword>
<dbReference type="Gene3D" id="1.10.287.130">
    <property type="match status" value="1"/>
</dbReference>
<dbReference type="CDD" id="cd06225">
    <property type="entry name" value="HAMP"/>
    <property type="match status" value="1"/>
</dbReference>
<keyword evidence="9 18" id="KW-0418">Kinase</keyword>
<dbReference type="GO" id="GO:0000155">
    <property type="term" value="F:phosphorelay sensor kinase activity"/>
    <property type="evidence" value="ECO:0007669"/>
    <property type="project" value="InterPro"/>
</dbReference>
<keyword evidence="13 15" id="KW-0472">Membrane</keyword>
<dbReference type="Gene3D" id="6.10.340.10">
    <property type="match status" value="1"/>
</dbReference>
<evidence type="ECO:0000259" key="17">
    <source>
        <dbReference type="PROSITE" id="PS50885"/>
    </source>
</evidence>
<dbReference type="InterPro" id="IPR004358">
    <property type="entry name" value="Sig_transdc_His_kin-like_C"/>
</dbReference>
<keyword evidence="12" id="KW-0902">Two-component regulatory system</keyword>
<proteinExistence type="predicted"/>
<dbReference type="PRINTS" id="PR00344">
    <property type="entry name" value="BCTRLSENSOR"/>
</dbReference>
<feature type="domain" description="Histidine kinase" evidence="16">
    <location>
        <begin position="292"/>
        <end position="512"/>
    </location>
</feature>
<evidence type="ECO:0000256" key="13">
    <source>
        <dbReference type="ARBA" id="ARBA00023136"/>
    </source>
</evidence>
<evidence type="ECO:0000256" key="6">
    <source>
        <dbReference type="ARBA" id="ARBA00022679"/>
    </source>
</evidence>
<feature type="compositionally biased region" description="Basic and acidic residues" evidence="14">
    <location>
        <begin position="110"/>
        <end position="139"/>
    </location>
</feature>
<dbReference type="Proteomes" id="UP000029868">
    <property type="component" value="Unassembled WGS sequence"/>
</dbReference>